<protein>
    <submittedName>
        <fullName evidence="3">Sugar transferase</fullName>
    </submittedName>
</protein>
<name>A0A7H0K9B8_9CORY</name>
<evidence type="ECO:0000313" key="3">
    <source>
        <dbReference type="EMBL" id="MBA1838397.1"/>
    </source>
</evidence>
<sequence>MRNEWIGKTPLLLRSPYLGFGKRLVDIGVSVLVLLVTAPLLLIIALAIKLDSPGPVLFRQNRTGKDGETFKICKFRSMGRNNNVYDVSTADQVTRVGAWLRRTSLDELPQLLNVLRGDMSLIGPRPWIPDYHAVMNSNQRRRFDVRPGITGLAQAQGRNAISIFQKIEWDLRYVESVSLRTDLNIIVRTLRMIGDDSILDIGKEGINAEIHQLSKQNGIGSVPSFDDDLGAANDVGAV</sequence>
<evidence type="ECO:0000313" key="4">
    <source>
        <dbReference type="Proteomes" id="UP000577408"/>
    </source>
</evidence>
<accession>A0A7H0K9B8</accession>
<dbReference type="PANTHER" id="PTHR30576:SF0">
    <property type="entry name" value="UNDECAPRENYL-PHOSPHATE N-ACETYLGALACTOSAMINYL 1-PHOSPHATE TRANSFERASE-RELATED"/>
    <property type="match status" value="1"/>
</dbReference>
<proteinExistence type="inferred from homology"/>
<dbReference type="InterPro" id="IPR003362">
    <property type="entry name" value="Bact_transf"/>
</dbReference>
<dbReference type="EMBL" id="JABFED010000010">
    <property type="protein sequence ID" value="MBA1838397.1"/>
    <property type="molecule type" value="Genomic_DNA"/>
</dbReference>
<reference evidence="3 4" key="1">
    <citation type="submission" date="2020-05" db="EMBL/GenBank/DDBJ databases">
        <title>Descriptions of Corynebacterium xxxx sp. nov., Corynebacterium yyyy sp. nov. and Corynebacterium zzzz sp. nov.</title>
        <authorList>
            <person name="Zhang G."/>
        </authorList>
    </citation>
    <scope>NUCLEOTIDE SEQUENCE [LARGE SCALE GENOMIC DNA]</scope>
    <source>
        <strain evidence="4">zg-913</strain>
    </source>
</reference>
<evidence type="ECO:0000259" key="2">
    <source>
        <dbReference type="Pfam" id="PF02397"/>
    </source>
</evidence>
<gene>
    <name evidence="3" type="ORF">HMA55_11000</name>
</gene>
<comment type="similarity">
    <text evidence="1">Belongs to the bacterial sugar transferase family.</text>
</comment>
<dbReference type="Pfam" id="PF02397">
    <property type="entry name" value="Bac_transf"/>
    <property type="match status" value="1"/>
</dbReference>
<keyword evidence="3" id="KW-0808">Transferase</keyword>
<keyword evidence="4" id="KW-1185">Reference proteome</keyword>
<feature type="domain" description="Bacterial sugar transferase" evidence="2">
    <location>
        <begin position="22"/>
        <end position="192"/>
    </location>
</feature>
<evidence type="ECO:0000256" key="1">
    <source>
        <dbReference type="ARBA" id="ARBA00006464"/>
    </source>
</evidence>
<dbReference type="PANTHER" id="PTHR30576">
    <property type="entry name" value="COLANIC BIOSYNTHESIS UDP-GLUCOSE LIPID CARRIER TRANSFERASE"/>
    <property type="match status" value="1"/>
</dbReference>
<dbReference type="Proteomes" id="UP000577408">
    <property type="component" value="Unassembled WGS sequence"/>
</dbReference>
<comment type="caution">
    <text evidence="3">The sequence shown here is derived from an EMBL/GenBank/DDBJ whole genome shotgun (WGS) entry which is preliminary data.</text>
</comment>
<dbReference type="AlphaFoldDB" id="A0A7H0K9B8"/>
<dbReference type="RefSeq" id="WP_181193085.1">
    <property type="nucleotide sequence ID" value="NZ_JABFED010000010.1"/>
</dbReference>
<organism evidence="3 4">
    <name type="scientific">Corynebacterium wankanglinii</name>
    <dbReference type="NCBI Taxonomy" id="2735136"/>
    <lineage>
        <taxon>Bacteria</taxon>
        <taxon>Bacillati</taxon>
        <taxon>Actinomycetota</taxon>
        <taxon>Actinomycetes</taxon>
        <taxon>Mycobacteriales</taxon>
        <taxon>Corynebacteriaceae</taxon>
        <taxon>Corynebacterium</taxon>
    </lineage>
</organism>
<dbReference type="GO" id="GO:0016780">
    <property type="term" value="F:phosphotransferase activity, for other substituted phosphate groups"/>
    <property type="evidence" value="ECO:0007669"/>
    <property type="project" value="TreeGrafter"/>
</dbReference>